<dbReference type="RefSeq" id="WP_053380459.1">
    <property type="nucleotide sequence ID" value="NZ_CP011801.1"/>
</dbReference>
<dbReference type="EMBL" id="CP011801">
    <property type="protein sequence ID" value="ALA59455.1"/>
    <property type="molecule type" value="Genomic_DNA"/>
</dbReference>
<evidence type="ECO:0000313" key="1">
    <source>
        <dbReference type="EMBL" id="ALA59455.1"/>
    </source>
</evidence>
<dbReference type="AlphaFoldDB" id="A0A0K2GES9"/>
<dbReference type="Proteomes" id="UP000069205">
    <property type="component" value="Chromosome"/>
</dbReference>
<evidence type="ECO:0000313" key="2">
    <source>
        <dbReference type="Proteomes" id="UP000069205"/>
    </source>
</evidence>
<name>A0A0K2GES9_NITMO</name>
<dbReference type="KEGG" id="nmv:NITMOv2_3056"/>
<keyword evidence="2" id="KW-1185">Reference proteome</keyword>
<accession>A0A0K2GES9</accession>
<sequence>MHPTAPDQVDLESQLGILLRSGRAAGFSSERFDQCLRLIAQIPSPDSQKAWFDLFYEQWTEFARTPDCLQGPLKESFESRLARLHAQIEQQRRD</sequence>
<dbReference type="PATRIC" id="fig|42253.5.peg.3013"/>
<gene>
    <name evidence="1" type="ORF">NITMOv2_3056</name>
</gene>
<proteinExistence type="predicted"/>
<protein>
    <submittedName>
        <fullName evidence="1">Uncharacterized protein</fullName>
    </submittedName>
</protein>
<organism evidence="1 2">
    <name type="scientific">Nitrospira moscoviensis</name>
    <dbReference type="NCBI Taxonomy" id="42253"/>
    <lineage>
        <taxon>Bacteria</taxon>
        <taxon>Pseudomonadati</taxon>
        <taxon>Nitrospirota</taxon>
        <taxon>Nitrospiria</taxon>
        <taxon>Nitrospirales</taxon>
        <taxon>Nitrospiraceae</taxon>
        <taxon>Nitrospira</taxon>
    </lineage>
</organism>
<dbReference type="STRING" id="42253.NITMOv2_3056"/>
<reference evidence="1 2" key="1">
    <citation type="journal article" date="2015" name="Proc. Natl. Acad. Sci. U.S.A.">
        <title>Expanded metabolic versatility of ubiquitous nitrite-oxidizing bacteria from the genus Nitrospira.</title>
        <authorList>
            <person name="Koch H."/>
            <person name="Lucker S."/>
            <person name="Albertsen M."/>
            <person name="Kitzinger K."/>
            <person name="Herbold C."/>
            <person name="Spieck E."/>
            <person name="Nielsen P.H."/>
            <person name="Wagner M."/>
            <person name="Daims H."/>
        </authorList>
    </citation>
    <scope>NUCLEOTIDE SEQUENCE [LARGE SCALE GENOMIC DNA]</scope>
    <source>
        <strain evidence="1 2">NSP M-1</strain>
    </source>
</reference>